<dbReference type="EMBL" id="MU001633">
    <property type="protein sequence ID" value="KAF2485325.1"/>
    <property type="molecule type" value="Genomic_DNA"/>
</dbReference>
<dbReference type="GeneID" id="54473974"/>
<evidence type="ECO:0000313" key="1">
    <source>
        <dbReference type="EMBL" id="KAF2485325.1"/>
    </source>
</evidence>
<organism evidence="1 2">
    <name type="scientific">Neohortaea acidophila</name>
    <dbReference type="NCBI Taxonomy" id="245834"/>
    <lineage>
        <taxon>Eukaryota</taxon>
        <taxon>Fungi</taxon>
        <taxon>Dikarya</taxon>
        <taxon>Ascomycota</taxon>
        <taxon>Pezizomycotina</taxon>
        <taxon>Dothideomycetes</taxon>
        <taxon>Dothideomycetidae</taxon>
        <taxon>Mycosphaerellales</taxon>
        <taxon>Teratosphaeriaceae</taxon>
        <taxon>Neohortaea</taxon>
    </lineage>
</organism>
<evidence type="ECO:0000313" key="2">
    <source>
        <dbReference type="Proteomes" id="UP000799767"/>
    </source>
</evidence>
<name>A0A6A6PZ83_9PEZI</name>
<keyword evidence="2" id="KW-1185">Reference proteome</keyword>
<accession>A0A6A6PZ83</accession>
<protein>
    <submittedName>
        <fullName evidence="1">Uncharacterized protein</fullName>
    </submittedName>
</protein>
<dbReference type="RefSeq" id="XP_033591894.1">
    <property type="nucleotide sequence ID" value="XM_033732972.1"/>
</dbReference>
<proteinExistence type="predicted"/>
<gene>
    <name evidence="1" type="ORF">BDY17DRAFT_293371</name>
</gene>
<dbReference type="AlphaFoldDB" id="A0A6A6PZ83"/>
<sequence length="106" mass="10964">MNLYCIHLTGTAVPPGQVRQPPRHGIVQASSRILPWKVDFLMPCSGSTSTVAGKHHAAQDAFITPLPATQSLLGAVHAATEGCPVVMCRANATLAAGRHGAATSLV</sequence>
<dbReference type="Proteomes" id="UP000799767">
    <property type="component" value="Unassembled WGS sequence"/>
</dbReference>
<reference evidence="1" key="1">
    <citation type="journal article" date="2020" name="Stud. Mycol.">
        <title>101 Dothideomycetes genomes: a test case for predicting lifestyles and emergence of pathogens.</title>
        <authorList>
            <person name="Haridas S."/>
            <person name="Albert R."/>
            <person name="Binder M."/>
            <person name="Bloem J."/>
            <person name="Labutti K."/>
            <person name="Salamov A."/>
            <person name="Andreopoulos B."/>
            <person name="Baker S."/>
            <person name="Barry K."/>
            <person name="Bills G."/>
            <person name="Bluhm B."/>
            <person name="Cannon C."/>
            <person name="Castanera R."/>
            <person name="Culley D."/>
            <person name="Daum C."/>
            <person name="Ezra D."/>
            <person name="Gonzalez J."/>
            <person name="Henrissat B."/>
            <person name="Kuo A."/>
            <person name="Liang C."/>
            <person name="Lipzen A."/>
            <person name="Lutzoni F."/>
            <person name="Magnuson J."/>
            <person name="Mondo S."/>
            <person name="Nolan M."/>
            <person name="Ohm R."/>
            <person name="Pangilinan J."/>
            <person name="Park H.-J."/>
            <person name="Ramirez L."/>
            <person name="Alfaro M."/>
            <person name="Sun H."/>
            <person name="Tritt A."/>
            <person name="Yoshinaga Y."/>
            <person name="Zwiers L.-H."/>
            <person name="Turgeon B."/>
            <person name="Goodwin S."/>
            <person name="Spatafora J."/>
            <person name="Crous P."/>
            <person name="Grigoriev I."/>
        </authorList>
    </citation>
    <scope>NUCLEOTIDE SEQUENCE</scope>
    <source>
        <strain evidence="1">CBS 113389</strain>
    </source>
</reference>